<dbReference type="PANTHER" id="PTHR30273:SF2">
    <property type="entry name" value="PROTEIN FECR"/>
    <property type="match status" value="1"/>
</dbReference>
<evidence type="ECO:0000259" key="2">
    <source>
        <dbReference type="Pfam" id="PF04773"/>
    </source>
</evidence>
<feature type="transmembrane region" description="Helical" evidence="1">
    <location>
        <begin position="53"/>
        <end position="74"/>
    </location>
</feature>
<organism evidence="3 4">
    <name type="scientific">Pseudomarimonas salicorniae</name>
    <dbReference type="NCBI Taxonomy" id="2933270"/>
    <lineage>
        <taxon>Bacteria</taxon>
        <taxon>Pseudomonadati</taxon>
        <taxon>Pseudomonadota</taxon>
        <taxon>Gammaproteobacteria</taxon>
        <taxon>Lysobacterales</taxon>
        <taxon>Lysobacteraceae</taxon>
        <taxon>Pseudomarimonas</taxon>
    </lineage>
</organism>
<dbReference type="PANTHER" id="PTHR30273">
    <property type="entry name" value="PERIPLASMIC SIGNAL SENSOR AND SIGMA FACTOR ACTIVATOR FECR-RELATED"/>
    <property type="match status" value="1"/>
</dbReference>
<keyword evidence="4" id="KW-1185">Reference proteome</keyword>
<keyword evidence="1" id="KW-0812">Transmembrane</keyword>
<comment type="caution">
    <text evidence="3">The sequence shown here is derived from an EMBL/GenBank/DDBJ whole genome shotgun (WGS) entry which is preliminary data.</text>
</comment>
<name>A0ABT0GJY8_9GAMM</name>
<keyword evidence="1" id="KW-0472">Membrane</keyword>
<protein>
    <submittedName>
        <fullName evidence="3">FecR family protein</fullName>
    </submittedName>
</protein>
<evidence type="ECO:0000313" key="3">
    <source>
        <dbReference type="EMBL" id="MCK7594843.1"/>
    </source>
</evidence>
<dbReference type="InterPro" id="IPR012373">
    <property type="entry name" value="Ferrdict_sens_TM"/>
</dbReference>
<dbReference type="Pfam" id="PF04773">
    <property type="entry name" value="FecR"/>
    <property type="match status" value="1"/>
</dbReference>
<keyword evidence="1" id="KW-1133">Transmembrane helix</keyword>
<proteinExistence type="predicted"/>
<evidence type="ECO:0000313" key="4">
    <source>
        <dbReference type="Proteomes" id="UP001431449"/>
    </source>
</evidence>
<dbReference type="InterPro" id="IPR006860">
    <property type="entry name" value="FecR"/>
</dbReference>
<evidence type="ECO:0000256" key="1">
    <source>
        <dbReference type="SAM" id="Phobius"/>
    </source>
</evidence>
<dbReference type="EMBL" id="JALNMH010000012">
    <property type="protein sequence ID" value="MCK7594843.1"/>
    <property type="molecule type" value="Genomic_DNA"/>
</dbReference>
<dbReference type="RefSeq" id="WP_248210503.1">
    <property type="nucleotide sequence ID" value="NZ_JALNMH010000012.1"/>
</dbReference>
<sequence length="341" mass="37194">MPEHDDSLWNPQAAGDAELARIELQLRRYSAQARGLAEATPVRLPTRMRRRRWPLAVAAALLACAVLGPVLHAYRLHWQDGAAWSVRGADSVREALAPGGTLRTGAGQRLEVSIARIGALWLSPDSQLAMLRTAPGGHRVRLDHGHLRARVWAPPGYFGVNSGQAEVIDLGCDFDLWVEDDRSGRVAVRSGWIVMRLAGVEQTVPAGHVLHFDATRPGIPLRDEAPAPLGEVIGKLDAGLASGALTPAERGDLVAAILAGAEDADAFTLLSLLTRHPDLAAGPLYPRLAQALGGAQIEPAHRQRWVEGDAEAMHAWWRKLPVPPKQWWRYWRDGFDAWIGE</sequence>
<dbReference type="Gene3D" id="2.60.120.1440">
    <property type="match status" value="1"/>
</dbReference>
<reference evidence="3" key="1">
    <citation type="submission" date="2022-04" db="EMBL/GenBank/DDBJ databases">
        <title>Lysobacter sp. CAU 1642 isolated from sea sand.</title>
        <authorList>
            <person name="Kim W."/>
        </authorList>
    </citation>
    <scope>NUCLEOTIDE SEQUENCE</scope>
    <source>
        <strain evidence="3">CAU 1642</strain>
    </source>
</reference>
<dbReference type="Proteomes" id="UP001431449">
    <property type="component" value="Unassembled WGS sequence"/>
</dbReference>
<accession>A0ABT0GJY8</accession>
<feature type="domain" description="FecR protein" evidence="2">
    <location>
        <begin position="101"/>
        <end position="191"/>
    </location>
</feature>
<gene>
    <name evidence="3" type="ORF">M0G41_14320</name>
</gene>